<evidence type="ECO:0000313" key="1">
    <source>
        <dbReference type="EMBL" id="MBB5624576.1"/>
    </source>
</evidence>
<dbReference type="Proteomes" id="UP000588112">
    <property type="component" value="Unassembled WGS sequence"/>
</dbReference>
<protein>
    <recommendedName>
        <fullName evidence="3">Tetratricopeptide repeat protein</fullName>
    </recommendedName>
</protein>
<dbReference type="Gene3D" id="1.25.40.10">
    <property type="entry name" value="Tetratricopeptide repeat domain"/>
    <property type="match status" value="1"/>
</dbReference>
<dbReference type="InterPro" id="IPR011990">
    <property type="entry name" value="TPR-like_helical_dom_sf"/>
</dbReference>
<dbReference type="RefSeq" id="WP_184607931.1">
    <property type="nucleotide sequence ID" value="NZ_BOOS01000011.1"/>
</dbReference>
<organism evidence="1 2">
    <name type="scientific">Sphaerisporangium krabiense</name>
    <dbReference type="NCBI Taxonomy" id="763782"/>
    <lineage>
        <taxon>Bacteria</taxon>
        <taxon>Bacillati</taxon>
        <taxon>Actinomycetota</taxon>
        <taxon>Actinomycetes</taxon>
        <taxon>Streptosporangiales</taxon>
        <taxon>Streptosporangiaceae</taxon>
        <taxon>Sphaerisporangium</taxon>
    </lineage>
</organism>
<reference evidence="1 2" key="1">
    <citation type="submission" date="2020-08" db="EMBL/GenBank/DDBJ databases">
        <title>Sequencing the genomes of 1000 actinobacteria strains.</title>
        <authorList>
            <person name="Klenk H.-P."/>
        </authorList>
    </citation>
    <scope>NUCLEOTIDE SEQUENCE [LARGE SCALE GENOMIC DNA]</scope>
    <source>
        <strain evidence="1 2">DSM 45790</strain>
    </source>
</reference>
<dbReference type="EMBL" id="JACHBR010000001">
    <property type="protein sequence ID" value="MBB5624576.1"/>
    <property type="molecule type" value="Genomic_DNA"/>
</dbReference>
<name>A0A7W9DMN7_9ACTN</name>
<evidence type="ECO:0000313" key="2">
    <source>
        <dbReference type="Proteomes" id="UP000588112"/>
    </source>
</evidence>
<comment type="caution">
    <text evidence="1">The sequence shown here is derived from an EMBL/GenBank/DDBJ whole genome shotgun (WGS) entry which is preliminary data.</text>
</comment>
<sequence length="608" mass="66187">MRKQVGTKASAALLAGWTAWQPFAGCEGGIEVPASLTSLVEARTFLTDAFARVLAFLSRERGLYRAVLRAVPEAAADLNGPLHRDAVVGPILQAARHGRCGVLSDWLAPVLAAAHSPVHVVGGHDLRLDADLLSDLAVRMSAQNTGGRAVRAEALWSFWFQQCVVGRAGPAAEQRERAEHDLRAGDAAEPPLTRLARSMLDGRHDLPATVDAYVEAAREAARAENWERCSDSLSRAGLAALRLGDWDRAGALLAESEHTARARLGETDPRVTRALSDRAELSALSGRPDRALAEIHQSLRAHAREDGPARDARLRPSERVHALALAEHGYVTRALSLAFQLAGAPVDAAGHAKDLLLHARVLRRAGRPGEALERMTAAEHAHRATPCLEDRIERARCELDLARPARARAVLAEPVDHWSWYARRVSPRLAFEALILHAVAGGDAAALAARRQEALDWGVEADDQLFDEFGWARARLLRGAPDVAGAFEEARRVGDAQERRIAAGRLFAWHPAVAATRLELAECAEAAGVHEDAWRDYQWIVDDPALDEAHPLRLAAVLGQVRLARREGDPRAVALLKALPPPGRWPLDADLETTDEMTRLRRLLRLDG</sequence>
<accession>A0A7W9DMN7</accession>
<keyword evidence="2" id="KW-1185">Reference proteome</keyword>
<dbReference type="AlphaFoldDB" id="A0A7W9DMN7"/>
<evidence type="ECO:0008006" key="3">
    <source>
        <dbReference type="Google" id="ProtNLM"/>
    </source>
</evidence>
<proteinExistence type="predicted"/>
<gene>
    <name evidence="1" type="ORF">BJ981_000275</name>
</gene>